<dbReference type="RefSeq" id="WP_004406411.1">
    <property type="nucleotide sequence ID" value="NZ_LK391965.1"/>
</dbReference>
<feature type="region of interest" description="Disordered" evidence="1">
    <location>
        <begin position="26"/>
        <end position="55"/>
    </location>
</feature>
<organism evidence="2 3">
    <name type="scientific">Vibrio nigripulchritudo SOn1</name>
    <dbReference type="NCBI Taxonomy" id="1238450"/>
    <lineage>
        <taxon>Bacteria</taxon>
        <taxon>Pseudomonadati</taxon>
        <taxon>Pseudomonadota</taxon>
        <taxon>Gammaproteobacteria</taxon>
        <taxon>Vibrionales</taxon>
        <taxon>Vibrionaceae</taxon>
        <taxon>Vibrio</taxon>
    </lineage>
</organism>
<comment type="caution">
    <text evidence="2">The sequence shown here is derived from an EMBL/GenBank/DDBJ whole genome shotgun (WGS) entry which is preliminary data.</text>
</comment>
<evidence type="ECO:0000313" key="3">
    <source>
        <dbReference type="Proteomes" id="UP000018211"/>
    </source>
</evidence>
<dbReference type="GeneID" id="97544901"/>
<evidence type="ECO:0000256" key="1">
    <source>
        <dbReference type="SAM" id="MobiDB-lite"/>
    </source>
</evidence>
<dbReference type="AlphaFoldDB" id="A0AAV2VRR4"/>
<protein>
    <submittedName>
        <fullName evidence="2">Uncharacterized protein</fullName>
    </submittedName>
</protein>
<reference evidence="2 3" key="1">
    <citation type="journal article" date="2013" name="ISME J.">
        <title>Comparative genomics of pathogenic lineages of Vibrio nigripulchritudo identifies virulence-associated traits.</title>
        <authorList>
            <person name="Goudenege D."/>
            <person name="Labreuche Y."/>
            <person name="Krin E."/>
            <person name="Ansquer D."/>
            <person name="Mangenot S."/>
            <person name="Calteau A."/>
            <person name="Medigue C."/>
            <person name="Mazel D."/>
            <person name="Polz M.F."/>
            <person name="Le Roux F."/>
        </authorList>
    </citation>
    <scope>NUCLEOTIDE SEQUENCE [LARGE SCALE GENOMIC DNA]</scope>
    <source>
        <strain evidence="2 3">SOn1</strain>
    </source>
</reference>
<name>A0AAV2VRR4_9VIBR</name>
<proteinExistence type="predicted"/>
<sequence length="55" mass="6308">MNKVLVLVSLAFLLSAYFIHLMEEKESPPVDQSENLPKYEPQLKNEEPAHISRIA</sequence>
<dbReference type="Proteomes" id="UP000018211">
    <property type="component" value="Unassembled WGS sequence"/>
</dbReference>
<dbReference type="EMBL" id="CAOF01000120">
    <property type="protein sequence ID" value="CCO47396.1"/>
    <property type="molecule type" value="Genomic_DNA"/>
</dbReference>
<evidence type="ECO:0000313" key="2">
    <source>
        <dbReference type="EMBL" id="CCO47396.1"/>
    </source>
</evidence>
<feature type="compositionally biased region" description="Basic and acidic residues" evidence="1">
    <location>
        <begin position="41"/>
        <end position="55"/>
    </location>
</feature>
<accession>A0AAV2VRR4</accession>
<gene>
    <name evidence="2" type="ORF">VIBNISOn1_30088</name>
</gene>